<evidence type="ECO:0000256" key="17">
    <source>
        <dbReference type="HAMAP-Rule" id="MF_00138"/>
    </source>
</evidence>
<evidence type="ECO:0000313" key="21">
    <source>
        <dbReference type="Proteomes" id="UP000221980"/>
    </source>
</evidence>
<dbReference type="EMBL" id="NITZ01000008">
    <property type="protein sequence ID" value="PHM48815.1"/>
    <property type="molecule type" value="Genomic_DNA"/>
</dbReference>
<evidence type="ECO:0000256" key="8">
    <source>
        <dbReference type="ARBA" id="ARBA00022741"/>
    </source>
</evidence>
<evidence type="ECO:0000256" key="11">
    <source>
        <dbReference type="ARBA" id="ARBA00022842"/>
    </source>
</evidence>
<evidence type="ECO:0000256" key="1">
    <source>
        <dbReference type="ARBA" id="ARBA00001936"/>
    </source>
</evidence>
<evidence type="ECO:0000256" key="16">
    <source>
        <dbReference type="ARBA" id="ARBA00079592"/>
    </source>
</evidence>
<dbReference type="GO" id="GO:0009113">
    <property type="term" value="P:purine nucleobase biosynthetic process"/>
    <property type="evidence" value="ECO:0007669"/>
    <property type="project" value="InterPro"/>
</dbReference>
<dbReference type="GO" id="GO:0004637">
    <property type="term" value="F:phosphoribosylamine-glycine ligase activity"/>
    <property type="evidence" value="ECO:0007669"/>
    <property type="project" value="UniProtKB-UniRule"/>
</dbReference>
<dbReference type="OrthoDB" id="9807240at2"/>
<evidence type="ECO:0000256" key="18">
    <source>
        <dbReference type="PROSITE-ProRule" id="PRU00409"/>
    </source>
</evidence>
<evidence type="ECO:0000256" key="12">
    <source>
        <dbReference type="ARBA" id="ARBA00023211"/>
    </source>
</evidence>
<dbReference type="UniPathway" id="UPA00074">
    <property type="reaction ID" value="UER00125"/>
</dbReference>
<keyword evidence="7" id="KW-0479">Metal-binding</keyword>
<evidence type="ECO:0000256" key="13">
    <source>
        <dbReference type="ARBA" id="ARBA00038345"/>
    </source>
</evidence>
<dbReference type="Pfam" id="PF01071">
    <property type="entry name" value="GARS_A"/>
    <property type="match status" value="1"/>
</dbReference>
<proteinExistence type="inferred from homology"/>
<dbReference type="FunFam" id="3.30.1490.20:FF:000006">
    <property type="entry name" value="phosphoribosylamine--glycine ligase, chloroplastic-like"/>
    <property type="match status" value="1"/>
</dbReference>
<evidence type="ECO:0000256" key="6">
    <source>
        <dbReference type="ARBA" id="ARBA00022598"/>
    </source>
</evidence>
<dbReference type="InterPro" id="IPR020561">
    <property type="entry name" value="PRibGlycinamid_synth_ATP-grasp"/>
</dbReference>
<evidence type="ECO:0000256" key="4">
    <source>
        <dbReference type="ARBA" id="ARBA00013255"/>
    </source>
</evidence>
<dbReference type="SMART" id="SM01209">
    <property type="entry name" value="GARS_A"/>
    <property type="match status" value="1"/>
</dbReference>
<dbReference type="SUPFAM" id="SSF56059">
    <property type="entry name" value="Glutathione synthetase ATP-binding domain-like"/>
    <property type="match status" value="1"/>
</dbReference>
<evidence type="ECO:0000256" key="14">
    <source>
        <dbReference type="ARBA" id="ARBA00042242"/>
    </source>
</evidence>
<dbReference type="InterPro" id="IPR011761">
    <property type="entry name" value="ATP-grasp"/>
</dbReference>
<dbReference type="FunFam" id="3.90.600.10:FF:000001">
    <property type="entry name" value="Trifunctional purine biosynthetic protein adenosine-3"/>
    <property type="match status" value="1"/>
</dbReference>
<dbReference type="InterPro" id="IPR013815">
    <property type="entry name" value="ATP_grasp_subdomain_1"/>
</dbReference>
<dbReference type="InterPro" id="IPR011054">
    <property type="entry name" value="Rudment_hybrid_motif"/>
</dbReference>
<sequence length="427" mass="45337">MNILIIGSGGREHALAWKAAQSPLANKVYVAPGNAGTALEANLENVDIAATDIDGLLAFAQNHNIDLTIVGPEAPLVIGVVDAFLQAGLTIFGPTKAAAQLEGSKAFTKDFLHRHHIPTAAYQNFTEVEPALAYLEKMGTPIVIKADGLAAGKGVVVAMTMEEAQSAVKDMLAGNVFGDAGHRIVIEEFLDGEEASFIVMVDGNHVIPMATSQDHKRVGDGDTGPNTGGMGAYSPAPVVTDELHQRIMEKIIYPTVKGMAAEGHTYVGFLYAGLIIDKQGEPKVIEFNCRFGDPETQPIMMRLNSDLVELCLAGAKGQLSGKTSTWDPRPALGVVLAAGGYPSNYAKGDVISGLGQETNADEKVFHAGTAFEDENVITAGGRVLCVTALGNDIADAQKKAYLRATQIDWKGCFYRKDIGYRAIARLK</sequence>
<dbReference type="Gene3D" id="3.40.50.20">
    <property type="match status" value="1"/>
</dbReference>
<dbReference type="SUPFAM" id="SSF52440">
    <property type="entry name" value="PreATP-grasp domain"/>
    <property type="match status" value="1"/>
</dbReference>
<dbReference type="Pfam" id="PF02844">
    <property type="entry name" value="GARS_N"/>
    <property type="match status" value="1"/>
</dbReference>
<dbReference type="AlphaFoldDB" id="A0A2D0JR58"/>
<dbReference type="GO" id="GO:0006189">
    <property type="term" value="P:'de novo' IMP biosynthetic process"/>
    <property type="evidence" value="ECO:0007669"/>
    <property type="project" value="UniProtKB-UniRule"/>
</dbReference>
<dbReference type="FunFam" id="3.30.470.20:FF:000031">
    <property type="entry name" value="Phosphoribosylamine--glycine ligase"/>
    <property type="match status" value="1"/>
</dbReference>
<dbReference type="Proteomes" id="UP000221980">
    <property type="component" value="Unassembled WGS sequence"/>
</dbReference>
<dbReference type="Pfam" id="PF02843">
    <property type="entry name" value="GARS_C"/>
    <property type="match status" value="1"/>
</dbReference>
<evidence type="ECO:0000256" key="15">
    <source>
        <dbReference type="ARBA" id="ARBA00042864"/>
    </source>
</evidence>
<dbReference type="SUPFAM" id="SSF51246">
    <property type="entry name" value="Rudiment single hybrid motif"/>
    <property type="match status" value="1"/>
</dbReference>
<keyword evidence="8 18" id="KW-0547">Nucleotide-binding</keyword>
<evidence type="ECO:0000256" key="5">
    <source>
        <dbReference type="ARBA" id="ARBA00020605"/>
    </source>
</evidence>
<dbReference type="HAMAP" id="MF_00138">
    <property type="entry name" value="GARS"/>
    <property type="match status" value="1"/>
</dbReference>
<comment type="catalytic activity">
    <reaction evidence="17">
        <text>5-phospho-beta-D-ribosylamine + glycine + ATP = N(1)-(5-phospho-beta-D-ribosyl)glycinamide + ADP + phosphate + H(+)</text>
        <dbReference type="Rhea" id="RHEA:17453"/>
        <dbReference type="ChEBI" id="CHEBI:15378"/>
        <dbReference type="ChEBI" id="CHEBI:30616"/>
        <dbReference type="ChEBI" id="CHEBI:43474"/>
        <dbReference type="ChEBI" id="CHEBI:57305"/>
        <dbReference type="ChEBI" id="CHEBI:58681"/>
        <dbReference type="ChEBI" id="CHEBI:143788"/>
        <dbReference type="ChEBI" id="CHEBI:456216"/>
        <dbReference type="EC" id="6.3.4.13"/>
    </reaction>
</comment>
<dbReference type="InterPro" id="IPR020562">
    <property type="entry name" value="PRibGlycinamide_synth_N"/>
</dbReference>
<evidence type="ECO:0000256" key="2">
    <source>
        <dbReference type="ARBA" id="ARBA00001946"/>
    </source>
</evidence>
<keyword evidence="11" id="KW-0460">Magnesium</keyword>
<comment type="caution">
    <text evidence="20">The sequence shown here is derived from an EMBL/GenBank/DDBJ whole genome shotgun (WGS) entry which is preliminary data.</text>
</comment>
<gene>
    <name evidence="17" type="primary">purD</name>
    <name evidence="20" type="ORF">Xmir_01959</name>
</gene>
<dbReference type="GO" id="GO:0046872">
    <property type="term" value="F:metal ion binding"/>
    <property type="evidence" value="ECO:0007669"/>
    <property type="project" value="UniProtKB-KW"/>
</dbReference>
<keyword evidence="10 18" id="KW-0067">ATP-binding</keyword>
<dbReference type="InterPro" id="IPR020559">
    <property type="entry name" value="PRibGlycinamide_synth_CS"/>
</dbReference>
<keyword evidence="9 17" id="KW-0658">Purine biosynthesis</keyword>
<comment type="cofactor">
    <cofactor evidence="1">
        <name>Mn(2+)</name>
        <dbReference type="ChEBI" id="CHEBI:29035"/>
    </cofactor>
</comment>
<feature type="domain" description="ATP-grasp" evidence="19">
    <location>
        <begin position="109"/>
        <end position="316"/>
    </location>
</feature>
<dbReference type="PROSITE" id="PS00184">
    <property type="entry name" value="GARS"/>
    <property type="match status" value="1"/>
</dbReference>
<dbReference type="Gene3D" id="3.30.1490.20">
    <property type="entry name" value="ATP-grasp fold, A domain"/>
    <property type="match status" value="1"/>
</dbReference>
<dbReference type="InterPro" id="IPR020560">
    <property type="entry name" value="PRibGlycinamide_synth_C-dom"/>
</dbReference>
<evidence type="ECO:0000256" key="9">
    <source>
        <dbReference type="ARBA" id="ARBA00022755"/>
    </source>
</evidence>
<keyword evidence="6 17" id="KW-0436">Ligase</keyword>
<organism evidence="20 21">
    <name type="scientific">Xenorhabdus miraniensis</name>
    <dbReference type="NCBI Taxonomy" id="351674"/>
    <lineage>
        <taxon>Bacteria</taxon>
        <taxon>Pseudomonadati</taxon>
        <taxon>Pseudomonadota</taxon>
        <taxon>Gammaproteobacteria</taxon>
        <taxon>Enterobacterales</taxon>
        <taxon>Morganellaceae</taxon>
        <taxon>Xenorhabdus</taxon>
    </lineage>
</organism>
<keyword evidence="21" id="KW-1185">Reference proteome</keyword>
<dbReference type="FunFam" id="3.40.50.20:FF:000006">
    <property type="entry name" value="Phosphoribosylamine--glycine ligase, chloroplastic"/>
    <property type="match status" value="1"/>
</dbReference>
<accession>A0A2D0JR58</accession>
<dbReference type="InterPro" id="IPR037123">
    <property type="entry name" value="PRibGlycinamide_synth_C_sf"/>
</dbReference>
<keyword evidence="12" id="KW-0464">Manganese</keyword>
<name>A0A2D0JR58_9GAMM</name>
<dbReference type="PANTHER" id="PTHR43472:SF1">
    <property type="entry name" value="PHOSPHORIBOSYLAMINE--GLYCINE LIGASE, CHLOROPLASTIC"/>
    <property type="match status" value="1"/>
</dbReference>
<dbReference type="InterPro" id="IPR016185">
    <property type="entry name" value="PreATP-grasp_dom_sf"/>
</dbReference>
<evidence type="ECO:0000313" key="20">
    <source>
        <dbReference type="EMBL" id="PHM48815.1"/>
    </source>
</evidence>
<evidence type="ECO:0000259" key="19">
    <source>
        <dbReference type="PROSITE" id="PS50975"/>
    </source>
</evidence>
<protein>
    <recommendedName>
        <fullName evidence="5 17">Phosphoribosylamine--glycine ligase</fullName>
        <ecNumber evidence="4 17">6.3.4.13</ecNumber>
    </recommendedName>
    <alternativeName>
        <fullName evidence="16 17">GARS</fullName>
    </alternativeName>
    <alternativeName>
        <fullName evidence="14 17">Glycinamide ribonucleotide synthetase</fullName>
    </alternativeName>
    <alternativeName>
        <fullName evidence="15 17">Phosphoribosylglycinamide synthetase</fullName>
    </alternativeName>
</protein>
<dbReference type="NCBIfam" id="TIGR00877">
    <property type="entry name" value="purD"/>
    <property type="match status" value="1"/>
</dbReference>
<comment type="similarity">
    <text evidence="13 17">Belongs to the GARS family.</text>
</comment>
<dbReference type="Gene3D" id="3.30.470.20">
    <property type="entry name" value="ATP-grasp fold, B domain"/>
    <property type="match status" value="1"/>
</dbReference>
<dbReference type="PANTHER" id="PTHR43472">
    <property type="entry name" value="PHOSPHORIBOSYLAMINE--GLYCINE LIGASE"/>
    <property type="match status" value="1"/>
</dbReference>
<dbReference type="EC" id="6.3.4.13" evidence="4 17"/>
<dbReference type="InterPro" id="IPR000115">
    <property type="entry name" value="PRibGlycinamide_synth"/>
</dbReference>
<evidence type="ECO:0000256" key="10">
    <source>
        <dbReference type="ARBA" id="ARBA00022840"/>
    </source>
</evidence>
<comment type="pathway">
    <text evidence="3 17">Purine metabolism; IMP biosynthesis via de novo pathway; N(1)-(5-phospho-D-ribosyl)glycinamide from 5-phospho-alpha-D-ribose 1-diphosphate: step 2/2.</text>
</comment>
<dbReference type="GO" id="GO:0005524">
    <property type="term" value="F:ATP binding"/>
    <property type="evidence" value="ECO:0007669"/>
    <property type="project" value="UniProtKB-UniRule"/>
</dbReference>
<comment type="cofactor">
    <cofactor evidence="2">
        <name>Mg(2+)</name>
        <dbReference type="ChEBI" id="CHEBI:18420"/>
    </cofactor>
</comment>
<dbReference type="Gene3D" id="3.90.600.10">
    <property type="entry name" value="Phosphoribosylglycinamide synthetase, C-terminal domain"/>
    <property type="match status" value="1"/>
</dbReference>
<dbReference type="RefSeq" id="WP_099114194.1">
    <property type="nucleotide sequence ID" value="NZ_CAWNQI010000117.1"/>
</dbReference>
<dbReference type="SMART" id="SM01210">
    <property type="entry name" value="GARS_C"/>
    <property type="match status" value="1"/>
</dbReference>
<evidence type="ECO:0000256" key="3">
    <source>
        <dbReference type="ARBA" id="ARBA00005174"/>
    </source>
</evidence>
<reference evidence="20 21" key="1">
    <citation type="journal article" date="2017" name="Nat. Microbiol.">
        <title>Natural product diversity associated with the nematode symbionts Photorhabdus and Xenorhabdus.</title>
        <authorList>
            <person name="Tobias N.J."/>
            <person name="Wolff H."/>
            <person name="Djahanschiri B."/>
            <person name="Grundmann F."/>
            <person name="Kronenwerth M."/>
            <person name="Shi Y.M."/>
            <person name="Simonyi S."/>
            <person name="Grun P."/>
            <person name="Shapiro-Ilan D."/>
            <person name="Pidot S.J."/>
            <person name="Stinear T.P."/>
            <person name="Ebersberger I."/>
            <person name="Bode H.B."/>
        </authorList>
    </citation>
    <scope>NUCLEOTIDE SEQUENCE [LARGE SCALE GENOMIC DNA]</scope>
    <source>
        <strain evidence="20 21">DSM 17902</strain>
    </source>
</reference>
<evidence type="ECO:0000256" key="7">
    <source>
        <dbReference type="ARBA" id="ARBA00022723"/>
    </source>
</evidence>
<dbReference type="PROSITE" id="PS50975">
    <property type="entry name" value="ATP_GRASP"/>
    <property type="match status" value="1"/>
</dbReference>